<comment type="caution">
    <text evidence="2">The sequence shown here is derived from an EMBL/GenBank/DDBJ whole genome shotgun (WGS) entry which is preliminary data.</text>
</comment>
<feature type="compositionally biased region" description="Low complexity" evidence="1">
    <location>
        <begin position="82"/>
        <end position="91"/>
    </location>
</feature>
<dbReference type="AlphaFoldDB" id="A0AA38G7I1"/>
<proteinExistence type="predicted"/>
<dbReference type="OMA" id="RINAFHE"/>
<organism evidence="2 3">
    <name type="scientific">Taxus chinensis</name>
    <name type="common">Chinese yew</name>
    <name type="synonym">Taxus wallichiana var. chinensis</name>
    <dbReference type="NCBI Taxonomy" id="29808"/>
    <lineage>
        <taxon>Eukaryota</taxon>
        <taxon>Viridiplantae</taxon>
        <taxon>Streptophyta</taxon>
        <taxon>Embryophyta</taxon>
        <taxon>Tracheophyta</taxon>
        <taxon>Spermatophyta</taxon>
        <taxon>Pinopsida</taxon>
        <taxon>Pinidae</taxon>
        <taxon>Conifers II</taxon>
        <taxon>Cupressales</taxon>
        <taxon>Taxaceae</taxon>
        <taxon>Taxus</taxon>
    </lineage>
</organism>
<feature type="region of interest" description="Disordered" evidence="1">
    <location>
        <begin position="1"/>
        <end position="136"/>
    </location>
</feature>
<reference evidence="2 3" key="1">
    <citation type="journal article" date="2021" name="Nat. Plants">
        <title>The Taxus genome provides insights into paclitaxel biosynthesis.</title>
        <authorList>
            <person name="Xiong X."/>
            <person name="Gou J."/>
            <person name="Liao Q."/>
            <person name="Li Y."/>
            <person name="Zhou Q."/>
            <person name="Bi G."/>
            <person name="Li C."/>
            <person name="Du R."/>
            <person name="Wang X."/>
            <person name="Sun T."/>
            <person name="Guo L."/>
            <person name="Liang H."/>
            <person name="Lu P."/>
            <person name="Wu Y."/>
            <person name="Zhang Z."/>
            <person name="Ro D.K."/>
            <person name="Shang Y."/>
            <person name="Huang S."/>
            <person name="Yan J."/>
        </authorList>
    </citation>
    <scope>NUCLEOTIDE SEQUENCE [LARGE SCALE GENOMIC DNA]</scope>
    <source>
        <strain evidence="2">Ta-2019</strain>
    </source>
</reference>
<evidence type="ECO:0000313" key="2">
    <source>
        <dbReference type="EMBL" id="KAH9315884.1"/>
    </source>
</evidence>
<feature type="compositionally biased region" description="Polar residues" evidence="1">
    <location>
        <begin position="65"/>
        <end position="75"/>
    </location>
</feature>
<feature type="compositionally biased region" description="Basic and acidic residues" evidence="1">
    <location>
        <begin position="16"/>
        <end position="26"/>
    </location>
</feature>
<accession>A0AA38G7I1</accession>
<feature type="compositionally biased region" description="Polar residues" evidence="1">
    <location>
        <begin position="27"/>
        <end position="43"/>
    </location>
</feature>
<dbReference type="Proteomes" id="UP000824469">
    <property type="component" value="Unassembled WGS sequence"/>
</dbReference>
<keyword evidence="3" id="KW-1185">Reference proteome</keyword>
<feature type="non-terminal residue" evidence="2">
    <location>
        <position position="1"/>
    </location>
</feature>
<name>A0AA38G7I1_TAXCH</name>
<protein>
    <submittedName>
        <fullName evidence="2">Uncharacterized protein</fullName>
    </submittedName>
</protein>
<gene>
    <name evidence="2" type="ORF">KI387_024511</name>
</gene>
<evidence type="ECO:0000256" key="1">
    <source>
        <dbReference type="SAM" id="MobiDB-lite"/>
    </source>
</evidence>
<dbReference type="EMBL" id="JAHRHJ020000005">
    <property type="protein sequence ID" value="KAH9315884.1"/>
    <property type="molecule type" value="Genomic_DNA"/>
</dbReference>
<evidence type="ECO:0000313" key="3">
    <source>
        <dbReference type="Proteomes" id="UP000824469"/>
    </source>
</evidence>
<sequence>MSLVDYASSSDEEIEENQHQEAREQGQRQPSNHNQTGSLQDQQSEAEKNISMGSMTVLPDASELLRSQTGPVNQMHNDHSSRVAAAMAASASRKRPETNGSVGQLPYRKLPRQSMPTSRIPPDTSGGAFFPPQLRG</sequence>